<accession>A0AAJ7X745</accession>
<reference evidence="4" key="1">
    <citation type="submission" date="2025-08" db="UniProtKB">
        <authorList>
            <consortium name="RefSeq"/>
        </authorList>
    </citation>
    <scope>IDENTIFICATION</scope>
    <source>
        <tissue evidence="4">Sperm</tissue>
    </source>
</reference>
<dbReference type="RefSeq" id="XP_032823507.1">
    <property type="nucleotide sequence ID" value="XM_032967616.1"/>
</dbReference>
<dbReference type="Gene3D" id="2.60.40.10">
    <property type="entry name" value="Immunoglobulins"/>
    <property type="match status" value="1"/>
</dbReference>
<evidence type="ECO:0000256" key="2">
    <source>
        <dbReference type="SAM" id="Phobius"/>
    </source>
</evidence>
<keyword evidence="2" id="KW-1133">Transmembrane helix</keyword>
<proteinExistence type="predicted"/>
<protein>
    <submittedName>
        <fullName evidence="4">Uncharacterized protein LOC116950125 isoform X1</fullName>
    </submittedName>
</protein>
<evidence type="ECO:0000313" key="3">
    <source>
        <dbReference type="Proteomes" id="UP001318040"/>
    </source>
</evidence>
<name>A0AAJ7X745_PETMA</name>
<dbReference type="InterPro" id="IPR036179">
    <property type="entry name" value="Ig-like_dom_sf"/>
</dbReference>
<dbReference type="Proteomes" id="UP001318040">
    <property type="component" value="Chromosome 2"/>
</dbReference>
<sequence>MPAVWPLGHVLLPAARVATRLVCDADRIWRKSKCDSFFEDTQPCLGVVLASLKSGLGHRLARRATRVVGYSVGTTRVVGVQWGPRVSLVLSGDHACRWLLSGDHACRWCSVGTTWLVGAQWGPRVSLVTQWGPRVSLVTQWGPRVSLVTQWGPRVSLVLSGDHVARWYSVGTTRVVGTRWGPRGSLVTQWGPRVSLVLSGDHVARWHGQDSRVAGTEGSWRLLVPIPVGTVCATDTTASSLQHSTRSAASVTSRGAVSRAMRALWDLLLVGAMLGCMAEQQVLVKRVQEGGTVVLNCTEASDVNHWFWLPDFQECAEGKPASEQFDGRIEMTSNPDCELVLRNLTARDAGKLIVPESMHRNVELVITPDCTGLHIQASPHGPFMVSASVNLTCRLPRHVSSATPVRWTFFTLGKGAAEQHGEVVTASREGLWTCTVGDRATHFCLSKSSSSTMNGWWCNETKLVMSEVGRSSESSPWTISSLPMPLLIAVCVGAALLPLLLLSAIIYACFMRNKVLLSPYATQYDCKPHTMLPDKAMAVPNHVLDRYQESVEEDCGEEYVPMSGLSQGSGTEIEIELQDYENISKSETVSGNAEAQPRRNEDVYFNDDLYGEVE</sequence>
<dbReference type="SUPFAM" id="SSF48726">
    <property type="entry name" value="Immunoglobulin"/>
    <property type="match status" value="1"/>
</dbReference>
<evidence type="ECO:0000256" key="1">
    <source>
        <dbReference type="SAM" id="MobiDB-lite"/>
    </source>
</evidence>
<feature type="transmembrane region" description="Helical" evidence="2">
    <location>
        <begin position="486"/>
        <end position="510"/>
    </location>
</feature>
<gene>
    <name evidence="4" type="primary">LOC116950125</name>
</gene>
<feature type="region of interest" description="Disordered" evidence="1">
    <location>
        <begin position="586"/>
        <end position="614"/>
    </location>
</feature>
<keyword evidence="2" id="KW-0472">Membrane</keyword>
<keyword evidence="3" id="KW-1185">Reference proteome</keyword>
<evidence type="ECO:0000313" key="4">
    <source>
        <dbReference type="RefSeq" id="XP_032823507.1"/>
    </source>
</evidence>
<dbReference type="InterPro" id="IPR013783">
    <property type="entry name" value="Ig-like_fold"/>
</dbReference>
<keyword evidence="2" id="KW-0812">Transmembrane</keyword>
<dbReference type="KEGG" id="pmrn:116950125"/>
<organism evidence="3 4">
    <name type="scientific">Petromyzon marinus</name>
    <name type="common">Sea lamprey</name>
    <dbReference type="NCBI Taxonomy" id="7757"/>
    <lineage>
        <taxon>Eukaryota</taxon>
        <taxon>Metazoa</taxon>
        <taxon>Chordata</taxon>
        <taxon>Craniata</taxon>
        <taxon>Vertebrata</taxon>
        <taxon>Cyclostomata</taxon>
        <taxon>Hyperoartia</taxon>
        <taxon>Petromyzontiformes</taxon>
        <taxon>Petromyzontidae</taxon>
        <taxon>Petromyzon</taxon>
    </lineage>
</organism>
<dbReference type="AlphaFoldDB" id="A0AAJ7X745"/>